<feature type="transmembrane region" description="Helical" evidence="8">
    <location>
        <begin position="345"/>
        <end position="366"/>
    </location>
</feature>
<dbReference type="AlphaFoldDB" id="A0A518D6D4"/>
<comment type="subcellular location">
    <subcellularLocation>
        <location evidence="1">Cell inner membrane</location>
        <topology evidence="1">Multi-pass membrane protein</topology>
    </subcellularLocation>
    <subcellularLocation>
        <location evidence="8">Cell membrane</location>
        <topology evidence="8">Multi-pass membrane protein</topology>
    </subcellularLocation>
</comment>
<feature type="transmembrane region" description="Helical" evidence="8">
    <location>
        <begin position="161"/>
        <end position="182"/>
    </location>
</feature>
<protein>
    <submittedName>
        <fullName evidence="10">Putrescine transporter subunit: membrane component of ABC superfamily protein</fullName>
    </submittedName>
</protein>
<feature type="transmembrane region" description="Helical" evidence="8">
    <location>
        <begin position="378"/>
        <end position="398"/>
    </location>
</feature>
<reference evidence="10 11" key="1">
    <citation type="submission" date="2019-02" db="EMBL/GenBank/DDBJ databases">
        <title>Deep-cultivation of Planctomycetes and their phenomic and genomic characterization uncovers novel biology.</title>
        <authorList>
            <person name="Wiegand S."/>
            <person name="Jogler M."/>
            <person name="Boedeker C."/>
            <person name="Pinto D."/>
            <person name="Vollmers J."/>
            <person name="Rivas-Marin E."/>
            <person name="Kohn T."/>
            <person name="Peeters S.H."/>
            <person name="Heuer A."/>
            <person name="Rast P."/>
            <person name="Oberbeckmann S."/>
            <person name="Bunk B."/>
            <person name="Jeske O."/>
            <person name="Meyerdierks A."/>
            <person name="Storesund J.E."/>
            <person name="Kallscheuer N."/>
            <person name="Luecker S."/>
            <person name="Lage O.M."/>
            <person name="Pohl T."/>
            <person name="Merkel B.J."/>
            <person name="Hornburger P."/>
            <person name="Mueller R.-W."/>
            <person name="Bruemmer F."/>
            <person name="Labrenz M."/>
            <person name="Spormann A.M."/>
            <person name="Op den Camp H."/>
            <person name="Overmann J."/>
            <person name="Amann R."/>
            <person name="Jetten M.S.M."/>
            <person name="Mascher T."/>
            <person name="Medema M.H."/>
            <person name="Devos D.P."/>
            <person name="Kaster A.-K."/>
            <person name="Ovreas L."/>
            <person name="Rohde M."/>
            <person name="Galperin M.Y."/>
            <person name="Jogler C."/>
        </authorList>
    </citation>
    <scope>NUCLEOTIDE SEQUENCE [LARGE SCALE GENOMIC DNA]</scope>
    <source>
        <strain evidence="10 11">Pla175</strain>
    </source>
</reference>
<feature type="transmembrane region" description="Helical" evidence="8">
    <location>
        <begin position="517"/>
        <end position="539"/>
    </location>
</feature>
<evidence type="ECO:0000256" key="1">
    <source>
        <dbReference type="ARBA" id="ARBA00004429"/>
    </source>
</evidence>
<proteinExistence type="inferred from homology"/>
<evidence type="ECO:0000259" key="9">
    <source>
        <dbReference type="PROSITE" id="PS50928"/>
    </source>
</evidence>
<keyword evidence="5 8" id="KW-0812">Transmembrane</keyword>
<name>A0A518D6D4_9BACT</name>
<accession>A0A518D6D4</accession>
<gene>
    <name evidence="10" type="ORF">Pla175_03870</name>
</gene>
<evidence type="ECO:0000256" key="4">
    <source>
        <dbReference type="ARBA" id="ARBA00022519"/>
    </source>
</evidence>
<feature type="transmembrane region" description="Helical" evidence="8">
    <location>
        <begin position="472"/>
        <end position="497"/>
    </location>
</feature>
<keyword evidence="6 8" id="KW-1133">Transmembrane helix</keyword>
<dbReference type="SUPFAM" id="SSF161098">
    <property type="entry name" value="MetI-like"/>
    <property type="match status" value="2"/>
</dbReference>
<dbReference type="InterPro" id="IPR000515">
    <property type="entry name" value="MetI-like"/>
</dbReference>
<keyword evidence="11" id="KW-1185">Reference proteome</keyword>
<dbReference type="KEGG" id="pnd:Pla175_03870"/>
<dbReference type="Pfam" id="PF00528">
    <property type="entry name" value="BPD_transp_1"/>
    <property type="match status" value="1"/>
</dbReference>
<dbReference type="GO" id="GO:0055085">
    <property type="term" value="P:transmembrane transport"/>
    <property type="evidence" value="ECO:0007669"/>
    <property type="project" value="InterPro"/>
</dbReference>
<feature type="transmembrane region" description="Helical" evidence="8">
    <location>
        <begin position="113"/>
        <end position="140"/>
    </location>
</feature>
<feature type="transmembrane region" description="Helical" evidence="8">
    <location>
        <begin position="274"/>
        <end position="297"/>
    </location>
</feature>
<keyword evidence="3" id="KW-1003">Cell membrane</keyword>
<evidence type="ECO:0000313" key="10">
    <source>
        <dbReference type="EMBL" id="QDU87033.1"/>
    </source>
</evidence>
<evidence type="ECO:0000256" key="6">
    <source>
        <dbReference type="ARBA" id="ARBA00022989"/>
    </source>
</evidence>
<dbReference type="CDD" id="cd06261">
    <property type="entry name" value="TM_PBP2"/>
    <property type="match status" value="2"/>
</dbReference>
<evidence type="ECO:0000256" key="2">
    <source>
        <dbReference type="ARBA" id="ARBA00022448"/>
    </source>
</evidence>
<feature type="transmembrane region" description="Helical" evidence="8">
    <location>
        <begin position="37"/>
        <end position="58"/>
    </location>
</feature>
<keyword evidence="2 8" id="KW-0813">Transport</keyword>
<dbReference type="InterPro" id="IPR035906">
    <property type="entry name" value="MetI-like_sf"/>
</dbReference>
<dbReference type="PANTHER" id="PTHR43357:SF3">
    <property type="entry name" value="FE(3+)-TRANSPORT SYSTEM PERMEASE PROTEIN FBPB 2"/>
    <property type="match status" value="1"/>
</dbReference>
<evidence type="ECO:0000256" key="8">
    <source>
        <dbReference type="RuleBase" id="RU363032"/>
    </source>
</evidence>
<evidence type="ECO:0000256" key="7">
    <source>
        <dbReference type="ARBA" id="ARBA00023136"/>
    </source>
</evidence>
<keyword evidence="4" id="KW-0997">Cell inner membrane</keyword>
<feature type="domain" description="ABC transmembrane type-1" evidence="9">
    <location>
        <begin position="341"/>
        <end position="535"/>
    </location>
</feature>
<dbReference type="PANTHER" id="PTHR43357">
    <property type="entry name" value="INNER MEMBRANE ABC TRANSPORTER PERMEASE PROTEIN YDCV"/>
    <property type="match status" value="1"/>
</dbReference>
<dbReference type="GO" id="GO:0005886">
    <property type="term" value="C:plasma membrane"/>
    <property type="evidence" value="ECO:0007669"/>
    <property type="project" value="UniProtKB-SubCell"/>
</dbReference>
<sequence length="558" mass="58276">MGGMNRAGVILALACLVGLLASGLAPRSAGLMQSSLALAAAVCVLAMPLGVALAVLVWKTDAPGARWGAALLIAQLFLPIQLHAAGWMAAFGFDGWWTLAHASDQPADPLLAGFWGAVWVHAMAAVPWIAVITGAGLRAVDAQLEEAALPVMSGPQVLMRVSLRMAAPAAAAALLWTCVVVGGEMTVTDLFQVRTFAEEVYTQSVLGAFDPAAGDDPASRALYAQSPNLTGLLLGLALLTLLAAAALLIGGVLMTRSDDETRPPWRLRLGPLRWVAGAAAASLLAVQIGAPTANLVYQAGVSSYRVEDAASPEKVAWRRSWSAGKAAEMVAAAPWRMRRELGRSLTLGAATATAAAVLGAVLAYALRSAAWRGAAGAAIALGLAAPGVLIGIALVRVFNQPWDSPLWPLTWLYDHTSIAPWLAHVIKATPIAALVLWPAFGSAPSAVLEAAELDGASPWRRLFRVLLPMRPAALAAAWLAALAVSLTELPATILLPGAQTLTVRLFNLLHYGVEDQAAGVCLFQMLLFGGLAAVTMRFWNSRGTMGNPKDEIRNPKQA</sequence>
<dbReference type="EMBL" id="CP036291">
    <property type="protein sequence ID" value="QDU87033.1"/>
    <property type="molecule type" value="Genomic_DNA"/>
</dbReference>
<feature type="transmembrane region" description="Helical" evidence="8">
    <location>
        <begin position="70"/>
        <end position="93"/>
    </location>
</feature>
<organism evidence="10 11">
    <name type="scientific">Pirellulimonas nuda</name>
    <dbReference type="NCBI Taxonomy" id="2528009"/>
    <lineage>
        <taxon>Bacteria</taxon>
        <taxon>Pseudomonadati</taxon>
        <taxon>Planctomycetota</taxon>
        <taxon>Planctomycetia</taxon>
        <taxon>Pirellulales</taxon>
        <taxon>Lacipirellulaceae</taxon>
        <taxon>Pirellulimonas</taxon>
    </lineage>
</organism>
<evidence type="ECO:0000256" key="3">
    <source>
        <dbReference type="ARBA" id="ARBA00022475"/>
    </source>
</evidence>
<dbReference type="Proteomes" id="UP000317429">
    <property type="component" value="Chromosome"/>
</dbReference>
<feature type="domain" description="ABC transmembrane type-1" evidence="9">
    <location>
        <begin position="32"/>
        <end position="251"/>
    </location>
</feature>
<comment type="similarity">
    <text evidence="8">Belongs to the binding-protein-dependent transport system permease family.</text>
</comment>
<dbReference type="Gene3D" id="1.10.3720.10">
    <property type="entry name" value="MetI-like"/>
    <property type="match status" value="2"/>
</dbReference>
<evidence type="ECO:0000256" key="5">
    <source>
        <dbReference type="ARBA" id="ARBA00022692"/>
    </source>
</evidence>
<keyword evidence="7 8" id="KW-0472">Membrane</keyword>
<evidence type="ECO:0000313" key="11">
    <source>
        <dbReference type="Proteomes" id="UP000317429"/>
    </source>
</evidence>
<dbReference type="PROSITE" id="PS50928">
    <property type="entry name" value="ABC_TM1"/>
    <property type="match status" value="2"/>
</dbReference>
<feature type="transmembrane region" description="Helical" evidence="8">
    <location>
        <begin position="232"/>
        <end position="253"/>
    </location>
</feature>